<reference evidence="1" key="1">
    <citation type="submission" date="2021-05" db="EMBL/GenBank/DDBJ databases">
        <authorList>
            <person name="Pan Q."/>
            <person name="Jouanno E."/>
            <person name="Zahm M."/>
            <person name="Klopp C."/>
            <person name="Cabau C."/>
            <person name="Louis A."/>
            <person name="Berthelot C."/>
            <person name="Parey E."/>
            <person name="Roest Crollius H."/>
            <person name="Montfort J."/>
            <person name="Robinson-Rechavi M."/>
            <person name="Bouchez O."/>
            <person name="Lampietro C."/>
            <person name="Lopez Roques C."/>
            <person name="Donnadieu C."/>
            <person name="Postlethwait J."/>
            <person name="Bobe J."/>
            <person name="Dillon D."/>
            <person name="Chandos A."/>
            <person name="von Hippel F."/>
            <person name="Guiguen Y."/>
        </authorList>
    </citation>
    <scope>NUCLEOTIDE SEQUENCE</scope>
    <source>
        <strain evidence="1">YG-Jan2019</strain>
    </source>
</reference>
<accession>A0ACC2FA39</accession>
<dbReference type="EMBL" id="CM055758">
    <property type="protein sequence ID" value="KAJ7988283.1"/>
    <property type="molecule type" value="Genomic_DNA"/>
</dbReference>
<evidence type="ECO:0000313" key="2">
    <source>
        <dbReference type="Proteomes" id="UP001157502"/>
    </source>
</evidence>
<proteinExistence type="predicted"/>
<name>A0ACC2FA39_DALPE</name>
<protein>
    <submittedName>
        <fullName evidence="1">Uncharacterized protein</fullName>
    </submittedName>
</protein>
<gene>
    <name evidence="1" type="ORF">DPEC_G00321970</name>
</gene>
<organism evidence="1 2">
    <name type="scientific">Dallia pectoralis</name>
    <name type="common">Alaska blackfish</name>
    <dbReference type="NCBI Taxonomy" id="75939"/>
    <lineage>
        <taxon>Eukaryota</taxon>
        <taxon>Metazoa</taxon>
        <taxon>Chordata</taxon>
        <taxon>Craniata</taxon>
        <taxon>Vertebrata</taxon>
        <taxon>Euteleostomi</taxon>
        <taxon>Actinopterygii</taxon>
        <taxon>Neopterygii</taxon>
        <taxon>Teleostei</taxon>
        <taxon>Protacanthopterygii</taxon>
        <taxon>Esociformes</taxon>
        <taxon>Umbridae</taxon>
        <taxon>Dallia</taxon>
    </lineage>
</organism>
<evidence type="ECO:0000313" key="1">
    <source>
        <dbReference type="EMBL" id="KAJ7988283.1"/>
    </source>
</evidence>
<dbReference type="Proteomes" id="UP001157502">
    <property type="component" value="Chromosome 31"/>
</dbReference>
<keyword evidence="2" id="KW-1185">Reference proteome</keyword>
<comment type="caution">
    <text evidence="1">The sequence shown here is derived from an EMBL/GenBank/DDBJ whole genome shotgun (WGS) entry which is preliminary data.</text>
</comment>
<sequence>MRGHFSIEWLAQSSQVSSSGSTVAASGISAGPTTTSGTHPESLPGFYCQQRMEKQDYQARRGHGLTSHNHPMLAVPETDIHPKKSSSHHQIHQVAESGFISAADEEETSGYESEGGRSLSPIAPLDSTSTFPSPPPPSPPTGRRPRTVYTEEQINCLELAFKRNAYLGTQEKAELCSELNLTDKQIRNWFQNRRMRTKRMIQDAVAHACQAKVASQLLHYPYLPGPYSACNPHHTGTQGGPSAPFFHPHYGSSANAPGLTSLPTLDSFYQYASLVMPSAVSNQALVGYQAYPRQY</sequence>